<keyword evidence="1" id="KW-0472">Membrane</keyword>
<dbReference type="eggNOG" id="COG3712">
    <property type="taxonomic scope" value="Bacteria"/>
</dbReference>
<dbReference type="GO" id="GO:0016989">
    <property type="term" value="F:sigma factor antagonist activity"/>
    <property type="evidence" value="ECO:0007669"/>
    <property type="project" value="TreeGrafter"/>
</dbReference>
<evidence type="ECO:0000313" key="6">
    <source>
        <dbReference type="Proteomes" id="UP000006176"/>
    </source>
</evidence>
<protein>
    <submittedName>
        <fullName evidence="5">Fe2+-dicitrate sensor, membrane component</fullName>
    </submittedName>
</protein>
<dbReference type="Pfam" id="PF04773">
    <property type="entry name" value="FecR"/>
    <property type="match status" value="1"/>
</dbReference>
<dbReference type="AlphaFoldDB" id="I3XZA8"/>
<dbReference type="Pfam" id="PF16220">
    <property type="entry name" value="DUF4880"/>
    <property type="match status" value="1"/>
</dbReference>
<proteinExistence type="predicted"/>
<evidence type="ECO:0000259" key="2">
    <source>
        <dbReference type="Pfam" id="PF04773"/>
    </source>
</evidence>
<evidence type="ECO:0000256" key="1">
    <source>
        <dbReference type="SAM" id="Phobius"/>
    </source>
</evidence>
<gene>
    <name evidence="5" type="ordered locus">Sulba_2003</name>
</gene>
<dbReference type="EMBL" id="CP003333">
    <property type="protein sequence ID" value="AFL69282.1"/>
    <property type="molecule type" value="Genomic_DNA"/>
</dbReference>
<keyword evidence="6" id="KW-1185">Reference proteome</keyword>
<dbReference type="Proteomes" id="UP000006176">
    <property type="component" value="Chromosome"/>
</dbReference>
<reference evidence="5 6" key="1">
    <citation type="submission" date="2012-06" db="EMBL/GenBank/DDBJ databases">
        <title>Complete sequence of Sulfurospirillum barnesii SES-3.</title>
        <authorList>
            <consortium name="US DOE Joint Genome Institute"/>
            <person name="Lucas S."/>
            <person name="Han J."/>
            <person name="Lapidus A."/>
            <person name="Cheng J.-F."/>
            <person name="Goodwin L."/>
            <person name="Pitluck S."/>
            <person name="Peters L."/>
            <person name="Ovchinnikova G."/>
            <person name="Lu M."/>
            <person name="Detter J.C."/>
            <person name="Han C."/>
            <person name="Tapia R."/>
            <person name="Land M."/>
            <person name="Hauser L."/>
            <person name="Kyrpides N."/>
            <person name="Ivanova N."/>
            <person name="Pagani I."/>
            <person name="Stolz J."/>
            <person name="Arkin A."/>
            <person name="Dehal P."/>
            <person name="Oremland R."/>
            <person name="Saltikov C."/>
            <person name="Basu P."/>
            <person name="Hollibaugh J."/>
            <person name="Newman D."/>
            <person name="Stolyar S."/>
            <person name="Hazen T."/>
            <person name="Woyke T."/>
        </authorList>
    </citation>
    <scope>NUCLEOTIDE SEQUENCE [LARGE SCALE GENOMIC DNA]</scope>
    <source>
        <strain evidence="6">ATCC 700032 / DSM 10660 / SES-3</strain>
    </source>
</reference>
<dbReference type="STRING" id="760154.Sulba_2003"/>
<dbReference type="RefSeq" id="WP_014770157.1">
    <property type="nucleotide sequence ID" value="NC_018002.1"/>
</dbReference>
<evidence type="ECO:0000259" key="4">
    <source>
        <dbReference type="Pfam" id="PF16344"/>
    </source>
</evidence>
<dbReference type="PIRSF" id="PIRSF018266">
    <property type="entry name" value="FecR"/>
    <property type="match status" value="1"/>
</dbReference>
<evidence type="ECO:0000313" key="5">
    <source>
        <dbReference type="EMBL" id="AFL69282.1"/>
    </source>
</evidence>
<organism evidence="5 6">
    <name type="scientific">Sulfurospirillum barnesii (strain ATCC 700032 / DSM 10660 / SES-3)</name>
    <dbReference type="NCBI Taxonomy" id="760154"/>
    <lineage>
        <taxon>Bacteria</taxon>
        <taxon>Pseudomonadati</taxon>
        <taxon>Campylobacterota</taxon>
        <taxon>Epsilonproteobacteria</taxon>
        <taxon>Campylobacterales</taxon>
        <taxon>Sulfurospirillaceae</taxon>
        <taxon>Sulfurospirillum</taxon>
    </lineage>
</organism>
<name>I3XZA8_SULBS</name>
<dbReference type="HOGENOM" id="CLU_050192_0_2_7"/>
<feature type="domain" description="FecR N-terminal" evidence="3">
    <location>
        <begin position="9"/>
        <end position="49"/>
    </location>
</feature>
<dbReference type="OrthoDB" id="5342413at2"/>
<feature type="domain" description="Protein FecR C-terminal" evidence="4">
    <location>
        <begin position="255"/>
        <end position="322"/>
    </location>
</feature>
<dbReference type="PATRIC" id="fig|760154.4.peg.2000"/>
<feature type="domain" description="FecR protein" evidence="2">
    <location>
        <begin position="123"/>
        <end position="206"/>
    </location>
</feature>
<dbReference type="KEGG" id="sba:Sulba_2003"/>
<dbReference type="InterPro" id="IPR012373">
    <property type="entry name" value="Ferrdict_sens_TM"/>
</dbReference>
<dbReference type="InterPro" id="IPR006860">
    <property type="entry name" value="FecR"/>
</dbReference>
<dbReference type="PANTHER" id="PTHR30273:SF2">
    <property type="entry name" value="PROTEIN FECR"/>
    <property type="match status" value="1"/>
</dbReference>
<accession>I3XZA8</accession>
<dbReference type="PANTHER" id="PTHR30273">
    <property type="entry name" value="PERIPLASMIC SIGNAL SENSOR AND SIGMA FACTOR ACTIVATOR FECR-RELATED"/>
    <property type="match status" value="1"/>
</dbReference>
<keyword evidence="1" id="KW-0812">Transmembrane</keyword>
<dbReference type="Gene3D" id="2.60.120.1440">
    <property type="match status" value="1"/>
</dbReference>
<dbReference type="Gene3D" id="3.55.50.30">
    <property type="match status" value="1"/>
</dbReference>
<dbReference type="InterPro" id="IPR032508">
    <property type="entry name" value="FecR_C"/>
</dbReference>
<dbReference type="Pfam" id="PF16344">
    <property type="entry name" value="FecR_C"/>
    <property type="match status" value="1"/>
</dbReference>
<keyword evidence="1" id="KW-1133">Transmembrane helix</keyword>
<dbReference type="InterPro" id="IPR032623">
    <property type="entry name" value="FecR_N"/>
</dbReference>
<sequence length="328" mass="37598">MNIDVKIKEEATFWVTCEKEGLSAFQKEELHHWLAQNPLHVKAYQRIRTIYSMSQSLLKENAEQLSITAHKEAQKIKLFEKTKYFARVATILLVISVGTFGIYDTVYALKFTDILSSDTHPLLTHVLPDGSRISCDAKTNMRVAFYANKRVVTLDKGAAMFEVAKDAKRAFIIQSDKINIEVVGTKFEVIHADDSTTINVEEGIVRTYYDASWREKKNEVLLLKADSITYTHEGVVRHYAKINPTKIALWRDNLINFNQVTLKHAMDEFAKYTTIAYSFGEPELENYVITGEFSSNQLDIFLQNLTKIYPLKIAKNDEKIVISKKSQK</sequence>
<feature type="transmembrane region" description="Helical" evidence="1">
    <location>
        <begin position="84"/>
        <end position="103"/>
    </location>
</feature>
<evidence type="ECO:0000259" key="3">
    <source>
        <dbReference type="Pfam" id="PF16220"/>
    </source>
</evidence>